<sequence>MKAALCGSFASLIMAILAPPTPVHSVRGYSDFFTSGLRAVTSHVSRPYSVSSSLRVLDATRATEDPPQYAGTLHGRAQRRARPTSMIVSKSNQSCENSRGRRSSIIAFSSRLLDRMILASADENADVSAGRRRSKRSSRPLEDSNSQVPQDWITTGGPFTPSSPNGRPDEYVPLNTDPFTSSPDSKSFFIDLSDSSLSHTPKRESFLSLSGSSPDRSLLHVSRRERPASIQTMPVLSRSRRSSLQYRPISQDKPNFFWTLEEEPPILAAEPLVEDHEDRDDLARFDWRQFHVDLISDNL</sequence>
<name>B0D9G6_LACBS</name>
<evidence type="ECO:0000313" key="4">
    <source>
        <dbReference type="Proteomes" id="UP000001194"/>
    </source>
</evidence>
<protein>
    <submittedName>
        <fullName evidence="3">Predicted protein</fullName>
    </submittedName>
</protein>
<accession>B0D9G6</accession>
<feature type="compositionally biased region" description="Polar residues" evidence="1">
    <location>
        <begin position="143"/>
        <end position="153"/>
    </location>
</feature>
<evidence type="ECO:0000256" key="1">
    <source>
        <dbReference type="SAM" id="MobiDB-lite"/>
    </source>
</evidence>
<feature type="signal peptide" evidence="2">
    <location>
        <begin position="1"/>
        <end position="25"/>
    </location>
</feature>
<feature type="compositionally biased region" description="Polar residues" evidence="1">
    <location>
        <begin position="86"/>
        <end position="97"/>
    </location>
</feature>
<feature type="region of interest" description="Disordered" evidence="1">
    <location>
        <begin position="124"/>
        <end position="179"/>
    </location>
</feature>
<evidence type="ECO:0000313" key="3">
    <source>
        <dbReference type="EMBL" id="EDR08349.1"/>
    </source>
</evidence>
<keyword evidence="2" id="KW-0732">Signal</keyword>
<reference evidence="3 4" key="1">
    <citation type="journal article" date="2008" name="Nature">
        <title>The genome of Laccaria bicolor provides insights into mycorrhizal symbiosis.</title>
        <authorList>
            <person name="Martin F."/>
            <person name="Aerts A."/>
            <person name="Ahren D."/>
            <person name="Brun A."/>
            <person name="Danchin E.G.J."/>
            <person name="Duchaussoy F."/>
            <person name="Gibon J."/>
            <person name="Kohler A."/>
            <person name="Lindquist E."/>
            <person name="Pereda V."/>
            <person name="Salamov A."/>
            <person name="Shapiro H.J."/>
            <person name="Wuyts J."/>
            <person name="Blaudez D."/>
            <person name="Buee M."/>
            <person name="Brokstein P."/>
            <person name="Canbaeck B."/>
            <person name="Cohen D."/>
            <person name="Courty P.E."/>
            <person name="Coutinho P.M."/>
            <person name="Delaruelle C."/>
            <person name="Detter J.C."/>
            <person name="Deveau A."/>
            <person name="DiFazio S."/>
            <person name="Duplessis S."/>
            <person name="Fraissinet-Tachet L."/>
            <person name="Lucic E."/>
            <person name="Frey-Klett P."/>
            <person name="Fourrey C."/>
            <person name="Feussner I."/>
            <person name="Gay G."/>
            <person name="Grimwood J."/>
            <person name="Hoegger P.J."/>
            <person name="Jain P."/>
            <person name="Kilaru S."/>
            <person name="Labbe J."/>
            <person name="Lin Y.C."/>
            <person name="Legue V."/>
            <person name="Le Tacon F."/>
            <person name="Marmeisse R."/>
            <person name="Melayah D."/>
            <person name="Montanini B."/>
            <person name="Muratet M."/>
            <person name="Nehls U."/>
            <person name="Niculita-Hirzel H."/>
            <person name="Oudot-Le Secq M.P."/>
            <person name="Peter M."/>
            <person name="Quesneville H."/>
            <person name="Rajashekar B."/>
            <person name="Reich M."/>
            <person name="Rouhier N."/>
            <person name="Schmutz J."/>
            <person name="Yin T."/>
            <person name="Chalot M."/>
            <person name="Henrissat B."/>
            <person name="Kuees U."/>
            <person name="Lucas S."/>
            <person name="Van de Peer Y."/>
            <person name="Podila G.K."/>
            <person name="Polle A."/>
            <person name="Pukkila P.J."/>
            <person name="Richardson P.M."/>
            <person name="Rouze P."/>
            <person name="Sanders I.R."/>
            <person name="Stajich J.E."/>
            <person name="Tunlid A."/>
            <person name="Tuskan G."/>
            <person name="Grigoriev I.V."/>
        </authorList>
    </citation>
    <scope>NUCLEOTIDE SEQUENCE [LARGE SCALE GENOMIC DNA]</scope>
    <source>
        <strain evidence="4">S238N-H82 / ATCC MYA-4686</strain>
    </source>
</reference>
<keyword evidence="4" id="KW-1185">Reference proteome</keyword>
<dbReference type="OrthoDB" id="2635882at2759"/>
<dbReference type="InParanoid" id="B0D9G6"/>
<organism evidence="4">
    <name type="scientific">Laccaria bicolor (strain S238N-H82 / ATCC MYA-4686)</name>
    <name type="common">Bicoloured deceiver</name>
    <name type="synonym">Laccaria laccata var. bicolor</name>
    <dbReference type="NCBI Taxonomy" id="486041"/>
    <lineage>
        <taxon>Eukaryota</taxon>
        <taxon>Fungi</taxon>
        <taxon>Dikarya</taxon>
        <taxon>Basidiomycota</taxon>
        <taxon>Agaricomycotina</taxon>
        <taxon>Agaricomycetes</taxon>
        <taxon>Agaricomycetidae</taxon>
        <taxon>Agaricales</taxon>
        <taxon>Agaricineae</taxon>
        <taxon>Hydnangiaceae</taxon>
        <taxon>Laccaria</taxon>
    </lineage>
</organism>
<dbReference type="KEGG" id="lbc:LACBIDRAFT_296873"/>
<dbReference type="HOGENOM" id="CLU_1030755_0_0_1"/>
<evidence type="ECO:0000256" key="2">
    <source>
        <dbReference type="SAM" id="SignalP"/>
    </source>
</evidence>
<feature type="region of interest" description="Disordered" evidence="1">
    <location>
        <begin position="65"/>
        <end position="100"/>
    </location>
</feature>
<dbReference type="GeneID" id="6076350"/>
<proteinExistence type="predicted"/>
<dbReference type="EMBL" id="DS547101">
    <property type="protein sequence ID" value="EDR08349.1"/>
    <property type="molecule type" value="Genomic_DNA"/>
</dbReference>
<dbReference type="AlphaFoldDB" id="B0D9G6"/>
<gene>
    <name evidence="3" type="ORF">LACBIDRAFT_296873</name>
</gene>
<dbReference type="Proteomes" id="UP000001194">
    <property type="component" value="Unassembled WGS sequence"/>
</dbReference>
<dbReference type="RefSeq" id="XP_001880574.1">
    <property type="nucleotide sequence ID" value="XM_001880539.1"/>
</dbReference>
<feature type="chain" id="PRO_5002748555" evidence="2">
    <location>
        <begin position="26"/>
        <end position="299"/>
    </location>
</feature>